<evidence type="ECO:0000313" key="7">
    <source>
        <dbReference type="Proteomes" id="UP001246473"/>
    </source>
</evidence>
<dbReference type="GeneID" id="66513526"/>
<dbReference type="InterPro" id="IPR003115">
    <property type="entry name" value="ParB_N"/>
</dbReference>
<evidence type="ECO:0000256" key="2">
    <source>
        <dbReference type="SAM" id="MobiDB-lite"/>
    </source>
</evidence>
<dbReference type="GO" id="GO:0007059">
    <property type="term" value="P:chromosome segregation"/>
    <property type="evidence" value="ECO:0007669"/>
    <property type="project" value="TreeGrafter"/>
</dbReference>
<reference evidence="4 6" key="1">
    <citation type="journal article" date="2015" name="Genome Announc.">
        <title>Complete genome sequences for 59 burkholderia isolates, both pathogenic and near neighbor.</title>
        <authorList>
            <person name="Johnson S.L."/>
            <person name="Bishop-Lilly K.A."/>
            <person name="Ladner J.T."/>
            <person name="Daligault H.E."/>
            <person name="Davenport K.W."/>
            <person name="Jaissle J."/>
            <person name="Frey K.G."/>
            <person name="Koroleva G.I."/>
            <person name="Bruce D.C."/>
            <person name="Coyne S.R."/>
            <person name="Broomall S.M."/>
            <person name="Li P.E."/>
            <person name="Teshima H."/>
            <person name="Gibbons H.S."/>
            <person name="Palacios G.F."/>
            <person name="Rosenzweig C.N."/>
            <person name="Redden C.L."/>
            <person name="Xu Y."/>
            <person name="Minogue T.D."/>
            <person name="Chain P.S."/>
        </authorList>
    </citation>
    <scope>NUCLEOTIDE SEQUENCE [LARGE SCALE GENOMIC DNA]</scope>
    <source>
        <strain evidence="4 6">ATCC BAA-463</strain>
    </source>
</reference>
<dbReference type="SMART" id="SM00470">
    <property type="entry name" value="ParB"/>
    <property type="match status" value="1"/>
</dbReference>
<sequence>MSSFRDKMLAKTGNLGATAERSASESSKKSEQQLSADSPPEQRRSSAFKTGPGMLGALADAKLRIQELETASDKLMLPVAVIQPNPWQPRKVFSEEALASLAESVREIGLIEPVVVRRVENGYQLIAGERRLRVHVMLALQEIKSSVIECSDQDMAVLALAENLGREDLADYEIGQSLRRAETEFPNRTRMAESLGLSRRGLYQFLAFESLPDFIKKDLDLKPRLLGSNAAEELVSALKKHGSRALTASQELWPAVIAGTLDQGKFPAAVVAMAARGSTRETASERSIDKFFAGKKHAGSITKDVSSFTIKIKADVLSDAQETQLRQVIAELFNVSPG</sequence>
<evidence type="ECO:0000313" key="4">
    <source>
        <dbReference type="EMBL" id="AJZ57015.1"/>
    </source>
</evidence>
<evidence type="ECO:0000256" key="1">
    <source>
        <dbReference type="ARBA" id="ARBA00006295"/>
    </source>
</evidence>
<evidence type="ECO:0000313" key="5">
    <source>
        <dbReference type="EMBL" id="MDT8842524.1"/>
    </source>
</evidence>
<dbReference type="EMBL" id="JANSLM010000018">
    <property type="protein sequence ID" value="MDT8842524.1"/>
    <property type="molecule type" value="Genomic_DNA"/>
</dbReference>
<gene>
    <name evidence="4" type="ORF">OI25_7175</name>
    <name evidence="5" type="ORF">ParKJ_34380</name>
</gene>
<dbReference type="Pfam" id="PF02195">
    <property type="entry name" value="ParB_N"/>
    <property type="match status" value="1"/>
</dbReference>
<dbReference type="InterPro" id="IPR004437">
    <property type="entry name" value="ParB/RepB/Spo0J"/>
</dbReference>
<reference evidence="5" key="2">
    <citation type="submission" date="2022-08" db="EMBL/GenBank/DDBJ databases">
        <authorList>
            <person name="Kim S.-J."/>
        </authorList>
    </citation>
    <scope>NUCLEOTIDE SEQUENCE</scope>
    <source>
        <strain evidence="5">KJ</strain>
    </source>
</reference>
<comment type="similarity">
    <text evidence="1">Belongs to the ParB family.</text>
</comment>
<dbReference type="GO" id="GO:0003677">
    <property type="term" value="F:DNA binding"/>
    <property type="evidence" value="ECO:0007669"/>
    <property type="project" value="InterPro"/>
</dbReference>
<dbReference type="SUPFAM" id="SSF110849">
    <property type="entry name" value="ParB/Sulfiredoxin"/>
    <property type="match status" value="1"/>
</dbReference>
<dbReference type="RefSeq" id="WP_046564609.1">
    <property type="nucleotide sequence ID" value="NZ_CP010025.1"/>
</dbReference>
<dbReference type="CDD" id="cd16393">
    <property type="entry name" value="SPO0J_N"/>
    <property type="match status" value="1"/>
</dbReference>
<dbReference type="InterPro" id="IPR036086">
    <property type="entry name" value="ParB/Sulfiredoxin_sf"/>
</dbReference>
<accession>A0AAP5QHX2</accession>
<dbReference type="NCBIfam" id="TIGR00180">
    <property type="entry name" value="parB_part"/>
    <property type="match status" value="1"/>
</dbReference>
<name>A0AAP5QHX2_9BURK</name>
<feature type="compositionally biased region" description="Basic and acidic residues" evidence="2">
    <location>
        <begin position="22"/>
        <end position="31"/>
    </location>
</feature>
<dbReference type="PANTHER" id="PTHR33375">
    <property type="entry name" value="CHROMOSOME-PARTITIONING PROTEIN PARB-RELATED"/>
    <property type="match status" value="1"/>
</dbReference>
<protein>
    <submittedName>
        <fullName evidence="4">ParB/RepB/Spo0J family partition domain protein</fullName>
    </submittedName>
    <submittedName>
        <fullName evidence="5">ParB/RepB/Spo0J family partition protein</fullName>
    </submittedName>
</protein>
<evidence type="ECO:0000313" key="6">
    <source>
        <dbReference type="Proteomes" id="UP000032614"/>
    </source>
</evidence>
<evidence type="ECO:0000259" key="3">
    <source>
        <dbReference type="SMART" id="SM00470"/>
    </source>
</evidence>
<feature type="region of interest" description="Disordered" evidence="2">
    <location>
        <begin position="1"/>
        <end position="52"/>
    </location>
</feature>
<dbReference type="Proteomes" id="UP001246473">
    <property type="component" value="Unassembled WGS sequence"/>
</dbReference>
<dbReference type="InterPro" id="IPR050336">
    <property type="entry name" value="Chromosome_partition/occlusion"/>
</dbReference>
<organism evidence="5 7">
    <name type="scientific">Paraburkholderia fungorum</name>
    <dbReference type="NCBI Taxonomy" id="134537"/>
    <lineage>
        <taxon>Bacteria</taxon>
        <taxon>Pseudomonadati</taxon>
        <taxon>Pseudomonadota</taxon>
        <taxon>Betaproteobacteria</taxon>
        <taxon>Burkholderiales</taxon>
        <taxon>Burkholderiaceae</taxon>
        <taxon>Paraburkholderia</taxon>
    </lineage>
</organism>
<dbReference type="PANTHER" id="PTHR33375:SF1">
    <property type="entry name" value="CHROMOSOME-PARTITIONING PROTEIN PARB-RELATED"/>
    <property type="match status" value="1"/>
</dbReference>
<dbReference type="Proteomes" id="UP000032614">
    <property type="component" value="Chromosome 3"/>
</dbReference>
<dbReference type="KEGG" id="bfn:OI25_7175"/>
<feature type="domain" description="ParB-like N-terminal" evidence="3">
    <location>
        <begin position="75"/>
        <end position="164"/>
    </location>
</feature>
<proteinExistence type="inferred from homology"/>
<dbReference type="GO" id="GO:0005694">
    <property type="term" value="C:chromosome"/>
    <property type="evidence" value="ECO:0007669"/>
    <property type="project" value="TreeGrafter"/>
</dbReference>
<dbReference type="AlphaFoldDB" id="A0AAP5QHX2"/>
<dbReference type="SUPFAM" id="SSF109709">
    <property type="entry name" value="KorB DNA-binding domain-like"/>
    <property type="match status" value="1"/>
</dbReference>
<dbReference type="Gene3D" id="3.90.1530.10">
    <property type="entry name" value="Conserved hypothetical protein from pyrococcus furiosus pfu- 392566-001, ParB domain"/>
    <property type="match status" value="1"/>
</dbReference>
<dbReference type="EMBL" id="CP010025">
    <property type="protein sequence ID" value="AJZ57015.1"/>
    <property type="molecule type" value="Genomic_DNA"/>
</dbReference>
<dbReference type="Gene3D" id="1.10.10.2830">
    <property type="match status" value="1"/>
</dbReference>